<name>A0ABX5LLT3_9BACT</name>
<feature type="domain" description="PIN-like" evidence="2">
    <location>
        <begin position="12"/>
        <end position="125"/>
    </location>
</feature>
<proteinExistence type="predicted"/>
<evidence type="ECO:0000313" key="3">
    <source>
        <dbReference type="EMBL" id="PWK92255.1"/>
    </source>
</evidence>
<evidence type="ECO:0000256" key="1">
    <source>
        <dbReference type="SAM" id="MobiDB-lite"/>
    </source>
</evidence>
<sequence>MPTPKFPISHVLVDCENVGLNGLTDLVVNTDSSPLKFVLFHNSTNKINLSLTQLKDFGYALNEGRVELVELAIPEKMTKKQAENALDFYIAFYMGQVMPREPFNSHCVILSKDHDYDPLVLHVQKQFGEDRCERVESYEELAKRLGLIAKPQEAKKVAAPKKPAPQPAKAAKKATPQKAFDLQKSLEKAKANLKGMSKNPPTTKAKLQKTLKNWFAAEKLTDANIQSLIDSLQNAGFLELSKTNQVKYK</sequence>
<keyword evidence="4" id="KW-1185">Reference proteome</keyword>
<reference evidence="3 4" key="1">
    <citation type="submission" date="2018-05" db="EMBL/GenBank/DDBJ databases">
        <title>Animal gut microbial communities from fecal samples from Wisconsin, USA.</title>
        <authorList>
            <person name="Neumann A."/>
        </authorList>
    </citation>
    <scope>NUCLEOTIDE SEQUENCE [LARGE SCALE GENOMIC DNA]</scope>
    <source>
        <strain evidence="3 4">UWS4</strain>
    </source>
</reference>
<dbReference type="Proteomes" id="UP000245523">
    <property type="component" value="Unassembled WGS sequence"/>
</dbReference>
<comment type="caution">
    <text evidence="3">The sequence shown here is derived from an EMBL/GenBank/DDBJ whole genome shotgun (WGS) entry which is preliminary data.</text>
</comment>
<dbReference type="EMBL" id="QGHD01000036">
    <property type="protein sequence ID" value="PWK92255.1"/>
    <property type="molecule type" value="Genomic_DNA"/>
</dbReference>
<feature type="compositionally biased region" description="Low complexity" evidence="1">
    <location>
        <begin position="167"/>
        <end position="177"/>
    </location>
</feature>
<dbReference type="InterPro" id="IPR041494">
    <property type="entry name" value="PIN7"/>
</dbReference>
<evidence type="ECO:0000259" key="2">
    <source>
        <dbReference type="Pfam" id="PF18475"/>
    </source>
</evidence>
<dbReference type="Pfam" id="PF18475">
    <property type="entry name" value="PIN7"/>
    <property type="match status" value="1"/>
</dbReference>
<organism evidence="3 4">
    <name type="scientific">Hallerella porci</name>
    <dbReference type="NCBI Taxonomy" id="1945871"/>
    <lineage>
        <taxon>Bacteria</taxon>
        <taxon>Pseudomonadati</taxon>
        <taxon>Fibrobacterota</taxon>
        <taxon>Fibrobacteria</taxon>
        <taxon>Fibrobacterales</taxon>
        <taxon>Fibrobacteraceae</taxon>
        <taxon>Hallerella</taxon>
    </lineage>
</organism>
<gene>
    <name evidence="3" type="ORF">B0H50_1365</name>
</gene>
<evidence type="ECO:0000313" key="4">
    <source>
        <dbReference type="Proteomes" id="UP000245523"/>
    </source>
</evidence>
<dbReference type="RefSeq" id="WP_109587821.1">
    <property type="nucleotide sequence ID" value="NZ_QGHD01000036.1"/>
</dbReference>
<feature type="region of interest" description="Disordered" evidence="1">
    <location>
        <begin position="154"/>
        <end position="177"/>
    </location>
</feature>
<protein>
    <recommendedName>
        <fullName evidence="2">PIN-like domain-containing protein</fullName>
    </recommendedName>
</protein>
<accession>A0ABX5LLT3</accession>